<dbReference type="InterPro" id="IPR002575">
    <property type="entry name" value="Aminoglycoside_PTrfase"/>
</dbReference>
<dbReference type="PANTHER" id="PTHR21310">
    <property type="entry name" value="AMINOGLYCOSIDE PHOSPHOTRANSFERASE-RELATED-RELATED"/>
    <property type="match status" value="1"/>
</dbReference>
<evidence type="ECO:0000313" key="2">
    <source>
        <dbReference type="EMBL" id="CAA9288201.1"/>
    </source>
</evidence>
<dbReference type="EMBL" id="CADCTK010000907">
    <property type="protein sequence ID" value="CAA9288201.1"/>
    <property type="molecule type" value="Genomic_DNA"/>
</dbReference>
<dbReference type="Gene3D" id="3.90.1200.10">
    <property type="match status" value="1"/>
</dbReference>
<proteinExistence type="predicted"/>
<evidence type="ECO:0000259" key="1">
    <source>
        <dbReference type="Pfam" id="PF01636"/>
    </source>
</evidence>
<accession>A0A6J4JUY3</accession>
<sequence>MELPPFPEITPGVLQAIADRHGLGTRASTRLPQVGIFNAIYLLGDDVVLRIPRNHPAFVKATRNEAIAVPVARSAGVRTPAILAFDDAHDLLPVPYTVYERVHGETLGRLDLDPDETPAAWREVGRDLARLHAGVSRAGPAGRLDEPESLPDPRELPAELAEAGHFGPVEARWLEQWLDRLEPAVAAPGQQVLVHGDIQSTNIIVQPRSLAYSALLDWGSCGWADAAFDFAGIPLRAVPFLLDGYREVARREDTPAEARILWRHLQLALVLLQRPPQPGLSWAERPAGMLLEILRFFADEPGGSWRDLRP</sequence>
<dbReference type="Pfam" id="PF01636">
    <property type="entry name" value="APH"/>
    <property type="match status" value="1"/>
</dbReference>
<dbReference type="InterPro" id="IPR011009">
    <property type="entry name" value="Kinase-like_dom_sf"/>
</dbReference>
<gene>
    <name evidence="2" type="ORF">AVDCRST_MAG26-3896</name>
</gene>
<organism evidence="2">
    <name type="scientific">uncultured Chloroflexia bacterium</name>
    <dbReference type="NCBI Taxonomy" id="1672391"/>
    <lineage>
        <taxon>Bacteria</taxon>
        <taxon>Bacillati</taxon>
        <taxon>Chloroflexota</taxon>
        <taxon>Chloroflexia</taxon>
        <taxon>environmental samples</taxon>
    </lineage>
</organism>
<dbReference type="SUPFAM" id="SSF56112">
    <property type="entry name" value="Protein kinase-like (PK-like)"/>
    <property type="match status" value="1"/>
</dbReference>
<feature type="domain" description="Aminoglycoside phosphotransferase" evidence="1">
    <location>
        <begin position="38"/>
        <end position="233"/>
    </location>
</feature>
<name>A0A6J4JUY3_9CHLR</name>
<reference evidence="2" key="1">
    <citation type="submission" date="2020-02" db="EMBL/GenBank/DDBJ databases">
        <authorList>
            <person name="Meier V. D."/>
        </authorList>
    </citation>
    <scope>NUCLEOTIDE SEQUENCE</scope>
    <source>
        <strain evidence="2">AVDCRST_MAG26</strain>
    </source>
</reference>
<protein>
    <recommendedName>
        <fullName evidence="1">Aminoglycoside phosphotransferase domain-containing protein</fullName>
    </recommendedName>
</protein>
<dbReference type="PANTHER" id="PTHR21310:SF15">
    <property type="entry name" value="AMINOGLYCOSIDE PHOSPHOTRANSFERASE DOMAIN-CONTAINING PROTEIN"/>
    <property type="match status" value="1"/>
</dbReference>
<dbReference type="AlphaFoldDB" id="A0A6J4JUY3"/>
<dbReference type="InterPro" id="IPR051678">
    <property type="entry name" value="AGP_Transferase"/>
</dbReference>